<dbReference type="Proteomes" id="UP000800200">
    <property type="component" value="Unassembled WGS sequence"/>
</dbReference>
<evidence type="ECO:0000256" key="1">
    <source>
        <dbReference type="SAM" id="Phobius"/>
    </source>
</evidence>
<evidence type="ECO:0000313" key="3">
    <source>
        <dbReference type="Proteomes" id="UP000800200"/>
    </source>
</evidence>
<feature type="transmembrane region" description="Helical" evidence="1">
    <location>
        <begin position="6"/>
        <end position="24"/>
    </location>
</feature>
<keyword evidence="1" id="KW-0812">Transmembrane</keyword>
<feature type="non-terminal residue" evidence="2">
    <location>
        <position position="1"/>
    </location>
</feature>
<dbReference type="AlphaFoldDB" id="A0A6A6DFB6"/>
<sequence length="70" mass="8483">INHILGKYLDVFIIVYFNNILIYMNRILEEYIKYTEKKYIFYRKEVKFLGYLVSRNGIVVNSNKVKNILS</sequence>
<organism evidence="2 3">
    <name type="scientific">Zopfia rhizophila CBS 207.26</name>
    <dbReference type="NCBI Taxonomy" id="1314779"/>
    <lineage>
        <taxon>Eukaryota</taxon>
        <taxon>Fungi</taxon>
        <taxon>Dikarya</taxon>
        <taxon>Ascomycota</taxon>
        <taxon>Pezizomycotina</taxon>
        <taxon>Dothideomycetes</taxon>
        <taxon>Dothideomycetes incertae sedis</taxon>
        <taxon>Zopfiaceae</taxon>
        <taxon>Zopfia</taxon>
    </lineage>
</organism>
<reference evidence="2" key="1">
    <citation type="journal article" date="2020" name="Stud. Mycol.">
        <title>101 Dothideomycetes genomes: a test case for predicting lifestyles and emergence of pathogens.</title>
        <authorList>
            <person name="Haridas S."/>
            <person name="Albert R."/>
            <person name="Binder M."/>
            <person name="Bloem J."/>
            <person name="Labutti K."/>
            <person name="Salamov A."/>
            <person name="Andreopoulos B."/>
            <person name="Baker S."/>
            <person name="Barry K."/>
            <person name="Bills G."/>
            <person name="Bluhm B."/>
            <person name="Cannon C."/>
            <person name="Castanera R."/>
            <person name="Culley D."/>
            <person name="Daum C."/>
            <person name="Ezra D."/>
            <person name="Gonzalez J."/>
            <person name="Henrissat B."/>
            <person name="Kuo A."/>
            <person name="Liang C."/>
            <person name="Lipzen A."/>
            <person name="Lutzoni F."/>
            <person name="Magnuson J."/>
            <person name="Mondo S."/>
            <person name="Nolan M."/>
            <person name="Ohm R."/>
            <person name="Pangilinan J."/>
            <person name="Park H.-J."/>
            <person name="Ramirez L."/>
            <person name="Alfaro M."/>
            <person name="Sun H."/>
            <person name="Tritt A."/>
            <person name="Yoshinaga Y."/>
            <person name="Zwiers L.-H."/>
            <person name="Turgeon B."/>
            <person name="Goodwin S."/>
            <person name="Spatafora J."/>
            <person name="Crous P."/>
            <person name="Grigoriev I."/>
        </authorList>
    </citation>
    <scope>NUCLEOTIDE SEQUENCE</scope>
    <source>
        <strain evidence="2">CBS 207.26</strain>
    </source>
</reference>
<keyword evidence="1" id="KW-1133">Transmembrane helix</keyword>
<keyword evidence="3" id="KW-1185">Reference proteome</keyword>
<proteinExistence type="predicted"/>
<dbReference type="EMBL" id="ML994677">
    <property type="protein sequence ID" value="KAF2178181.1"/>
    <property type="molecule type" value="Genomic_DNA"/>
</dbReference>
<evidence type="ECO:0000313" key="2">
    <source>
        <dbReference type="EMBL" id="KAF2178181.1"/>
    </source>
</evidence>
<dbReference type="InterPro" id="IPR043502">
    <property type="entry name" value="DNA/RNA_pol_sf"/>
</dbReference>
<keyword evidence="1" id="KW-0472">Membrane</keyword>
<dbReference type="OrthoDB" id="427924at2759"/>
<evidence type="ECO:0008006" key="4">
    <source>
        <dbReference type="Google" id="ProtNLM"/>
    </source>
</evidence>
<accession>A0A6A6DFB6</accession>
<name>A0A6A6DFB6_9PEZI</name>
<dbReference type="SUPFAM" id="SSF56672">
    <property type="entry name" value="DNA/RNA polymerases"/>
    <property type="match status" value="1"/>
</dbReference>
<protein>
    <recommendedName>
        <fullName evidence="4">Reverse transcriptase domain-containing protein</fullName>
    </recommendedName>
</protein>
<gene>
    <name evidence="2" type="ORF">K469DRAFT_600201</name>
</gene>